<feature type="domain" description="Flagellar protein FlgJ N-terminal" evidence="2">
    <location>
        <begin position="48"/>
        <end position="98"/>
    </location>
</feature>
<name>A0A1X7ANI4_9GAMM</name>
<dbReference type="EMBL" id="FWPT01000008">
    <property type="protein sequence ID" value="SMA49658.1"/>
    <property type="molecule type" value="Genomic_DNA"/>
</dbReference>
<dbReference type="Pfam" id="PF10135">
    <property type="entry name" value="Rod-binding"/>
    <property type="match status" value="1"/>
</dbReference>
<proteinExistence type="predicted"/>
<dbReference type="RefSeq" id="WP_087112105.1">
    <property type="nucleotide sequence ID" value="NZ_CBCSCN010000010.1"/>
</dbReference>
<organism evidence="3 4">
    <name type="scientific">Parendozoicomonas haliclonae</name>
    <dbReference type="NCBI Taxonomy" id="1960125"/>
    <lineage>
        <taxon>Bacteria</taxon>
        <taxon>Pseudomonadati</taxon>
        <taxon>Pseudomonadota</taxon>
        <taxon>Gammaproteobacteria</taxon>
        <taxon>Oceanospirillales</taxon>
        <taxon>Endozoicomonadaceae</taxon>
        <taxon>Parendozoicomonas</taxon>
    </lineage>
</organism>
<keyword evidence="1" id="KW-1005">Bacterial flagellum biogenesis</keyword>
<dbReference type="AlphaFoldDB" id="A0A1X7ANI4"/>
<evidence type="ECO:0000256" key="1">
    <source>
        <dbReference type="ARBA" id="ARBA00022795"/>
    </source>
</evidence>
<dbReference type="EC" id="3.2.1.-" evidence="3"/>
<dbReference type="Proteomes" id="UP000196573">
    <property type="component" value="Unassembled WGS sequence"/>
</dbReference>
<keyword evidence="3" id="KW-0326">Glycosidase</keyword>
<keyword evidence="4" id="KW-1185">Reference proteome</keyword>
<evidence type="ECO:0000259" key="2">
    <source>
        <dbReference type="Pfam" id="PF10135"/>
    </source>
</evidence>
<protein>
    <submittedName>
        <fullName evidence="3">Peptidoglycan hydrolase FlgJ</fullName>
        <ecNumber evidence="3">3.2.1.-</ecNumber>
    </submittedName>
</protein>
<evidence type="ECO:0000313" key="3">
    <source>
        <dbReference type="EMBL" id="SMA49658.1"/>
    </source>
</evidence>
<reference evidence="3 4" key="1">
    <citation type="submission" date="2017-03" db="EMBL/GenBank/DDBJ databases">
        <authorList>
            <person name="Afonso C.L."/>
            <person name="Miller P.J."/>
            <person name="Scott M.A."/>
            <person name="Spackman E."/>
            <person name="Goraichik I."/>
            <person name="Dimitrov K.M."/>
            <person name="Suarez D.L."/>
            <person name="Swayne D.E."/>
        </authorList>
    </citation>
    <scope>NUCLEOTIDE SEQUENCE [LARGE SCALE GENOMIC DNA]</scope>
    <source>
        <strain evidence="3">SB41UT1</strain>
    </source>
</reference>
<sequence length="105" mass="11903">MDISNNLNASTLAFDPKVMEQHKNSNSPEALRAAAVQFEAMLTEEMLKSMRSATEVMSEDSLFNRDREQFYQGMYDSQLAFEMANRGTFGVAEQLIRQVAEQQAD</sequence>
<gene>
    <name evidence="3" type="primary">flgJ_2</name>
    <name evidence="3" type="ORF">EHSB41UT_03440</name>
</gene>
<dbReference type="OrthoDB" id="289937at2"/>
<dbReference type="GO" id="GO:0044781">
    <property type="term" value="P:bacterial-type flagellum organization"/>
    <property type="evidence" value="ECO:0007669"/>
    <property type="project" value="UniProtKB-KW"/>
</dbReference>
<accession>A0A1X7ANI4</accession>
<evidence type="ECO:0000313" key="4">
    <source>
        <dbReference type="Proteomes" id="UP000196573"/>
    </source>
</evidence>
<dbReference type="InterPro" id="IPR019301">
    <property type="entry name" value="Flagellar_prot_FlgJ_N"/>
</dbReference>
<dbReference type="GO" id="GO:0016798">
    <property type="term" value="F:hydrolase activity, acting on glycosyl bonds"/>
    <property type="evidence" value="ECO:0007669"/>
    <property type="project" value="UniProtKB-KW"/>
</dbReference>
<keyword evidence="3" id="KW-0378">Hydrolase</keyword>